<dbReference type="AlphaFoldDB" id="A0A3M6XC71"/>
<name>A0A3M6XC71_HORWE</name>
<organism evidence="2 6">
    <name type="scientific">Hortaea werneckii</name>
    <name type="common">Black yeast</name>
    <name type="synonym">Cladosporium werneckii</name>
    <dbReference type="NCBI Taxonomy" id="91943"/>
    <lineage>
        <taxon>Eukaryota</taxon>
        <taxon>Fungi</taxon>
        <taxon>Dikarya</taxon>
        <taxon>Ascomycota</taxon>
        <taxon>Pezizomycotina</taxon>
        <taxon>Dothideomycetes</taxon>
        <taxon>Dothideomycetidae</taxon>
        <taxon>Mycosphaerellales</taxon>
        <taxon>Teratosphaeriaceae</taxon>
        <taxon>Hortaea</taxon>
    </lineage>
</organism>
<gene>
    <name evidence="4" type="ORF">D0866_00790</name>
    <name evidence="3" type="ORF">D0868_02009</name>
    <name evidence="2" type="ORF">D0869_01880</name>
</gene>
<evidence type="ECO:0000313" key="2">
    <source>
        <dbReference type="EMBL" id="RMX88098.1"/>
    </source>
</evidence>
<keyword evidence="1" id="KW-0732">Signal</keyword>
<evidence type="ECO:0000313" key="7">
    <source>
        <dbReference type="Proteomes" id="UP000282582"/>
    </source>
</evidence>
<protein>
    <recommendedName>
        <fullName evidence="8">Plasma membrane fusion protein PRM1</fullName>
    </recommendedName>
</protein>
<evidence type="ECO:0000313" key="4">
    <source>
        <dbReference type="EMBL" id="RMY41150.1"/>
    </source>
</evidence>
<dbReference type="EMBL" id="QWIK01000097">
    <property type="protein sequence ID" value="RMY13433.1"/>
    <property type="molecule type" value="Genomic_DNA"/>
</dbReference>
<accession>A0A3M6XC71</accession>
<evidence type="ECO:0000256" key="1">
    <source>
        <dbReference type="SAM" id="SignalP"/>
    </source>
</evidence>
<evidence type="ECO:0008006" key="8">
    <source>
        <dbReference type="Google" id="ProtNLM"/>
    </source>
</evidence>
<dbReference type="Proteomes" id="UP000282582">
    <property type="component" value="Unassembled WGS sequence"/>
</dbReference>
<dbReference type="EMBL" id="QWIJ01000085">
    <property type="protein sequence ID" value="RMX88098.1"/>
    <property type="molecule type" value="Genomic_DNA"/>
</dbReference>
<dbReference type="Proteomes" id="UP000276864">
    <property type="component" value="Unassembled WGS sequence"/>
</dbReference>
<proteinExistence type="predicted"/>
<sequence>MKASFFSVLALPAFFLGAVAAPAEGPETAIAEKRQVADAYSIVESLYSEIQQYTGSINETAAGLNSDSSAAQNETAAATFISNIEAITSAIDEAKSEIDDLSSGNSTGLLRRQTDTALASLVENLLLEVSGALNNIVGTLGLSSLLGSLNPLVSSLSQLLLSLKNVVDNLLQVVKDLLDGLLTGLSVGLSGLNLHVYDLFKFLKLDRRLFAMAWRNTSLTRFPIPGDVVYAQAALKAWRCLQLKRRTCRK</sequence>
<dbReference type="EMBL" id="QWIM01000039">
    <property type="protein sequence ID" value="RMY41150.1"/>
    <property type="molecule type" value="Genomic_DNA"/>
</dbReference>
<comment type="caution">
    <text evidence="2">The sequence shown here is derived from an EMBL/GenBank/DDBJ whole genome shotgun (WGS) entry which is preliminary data.</text>
</comment>
<evidence type="ECO:0000313" key="6">
    <source>
        <dbReference type="Proteomes" id="UP000281245"/>
    </source>
</evidence>
<dbReference type="OrthoDB" id="5400400at2759"/>
<feature type="chain" id="PRO_5044595165" description="Plasma membrane fusion protein PRM1" evidence="1">
    <location>
        <begin position="21"/>
        <end position="250"/>
    </location>
</feature>
<reference evidence="5 6" key="1">
    <citation type="journal article" date="2018" name="BMC Genomics">
        <title>Genomic evidence for intraspecific hybridization in a clonal and extremely halotolerant yeast.</title>
        <authorList>
            <person name="Gostincar C."/>
            <person name="Stajich J.E."/>
            <person name="Zupancic J."/>
            <person name="Zalar P."/>
            <person name="Gunde-Cimerman N."/>
        </authorList>
    </citation>
    <scope>NUCLEOTIDE SEQUENCE [LARGE SCALE GENOMIC DNA]</scope>
    <source>
        <strain evidence="4 5">EXF-6651</strain>
        <strain evidence="3 7">EXF-6654</strain>
        <strain evidence="2 6">EXF-6656</strain>
    </source>
</reference>
<evidence type="ECO:0000313" key="3">
    <source>
        <dbReference type="EMBL" id="RMY13433.1"/>
    </source>
</evidence>
<feature type="signal peptide" evidence="1">
    <location>
        <begin position="1"/>
        <end position="20"/>
    </location>
</feature>
<evidence type="ECO:0000313" key="5">
    <source>
        <dbReference type="Proteomes" id="UP000276864"/>
    </source>
</evidence>
<dbReference type="VEuPathDB" id="FungiDB:BTJ68_02999"/>
<dbReference type="Proteomes" id="UP000281245">
    <property type="component" value="Unassembled WGS sequence"/>
</dbReference>